<keyword evidence="5 6" id="KW-0472">Membrane</keyword>
<feature type="transmembrane region" description="Helical" evidence="6">
    <location>
        <begin position="100"/>
        <end position="120"/>
    </location>
</feature>
<dbReference type="InterPro" id="IPR050833">
    <property type="entry name" value="Poly_Biosynth_Transport"/>
</dbReference>
<feature type="transmembrane region" description="Helical" evidence="6">
    <location>
        <begin position="310"/>
        <end position="335"/>
    </location>
</feature>
<evidence type="ECO:0000256" key="4">
    <source>
        <dbReference type="ARBA" id="ARBA00022989"/>
    </source>
</evidence>
<dbReference type="EMBL" id="CP029830">
    <property type="protein sequence ID" value="AWU95473.1"/>
    <property type="molecule type" value="Genomic_DNA"/>
</dbReference>
<dbReference type="OrthoDB" id="7605542at2"/>
<evidence type="ECO:0000256" key="5">
    <source>
        <dbReference type="ARBA" id="ARBA00023136"/>
    </source>
</evidence>
<gene>
    <name evidence="7" type="ORF">DM194_14190</name>
</gene>
<proteinExistence type="predicted"/>
<keyword evidence="8" id="KW-1185">Reference proteome</keyword>
<keyword evidence="7" id="KW-0614">Plasmid</keyword>
<accession>A0A2U9S9E3</accession>
<keyword evidence="4 6" id="KW-1133">Transmembrane helix</keyword>
<evidence type="ECO:0000256" key="6">
    <source>
        <dbReference type="SAM" id="Phobius"/>
    </source>
</evidence>
<evidence type="ECO:0000256" key="2">
    <source>
        <dbReference type="ARBA" id="ARBA00022475"/>
    </source>
</evidence>
<organism evidence="7 8">
    <name type="scientific">Azospirillum ramasamyi</name>
    <dbReference type="NCBI Taxonomy" id="682998"/>
    <lineage>
        <taxon>Bacteria</taxon>
        <taxon>Pseudomonadati</taxon>
        <taxon>Pseudomonadota</taxon>
        <taxon>Alphaproteobacteria</taxon>
        <taxon>Rhodospirillales</taxon>
        <taxon>Azospirillaceae</taxon>
        <taxon>Azospirillum</taxon>
    </lineage>
</organism>
<dbReference type="Proteomes" id="UP000249605">
    <property type="component" value="Plasmid unnamed1"/>
</dbReference>
<feature type="transmembrane region" description="Helical" evidence="6">
    <location>
        <begin position="66"/>
        <end position="88"/>
    </location>
</feature>
<geneLocation type="plasmid" evidence="7 8">
    <name>unnamed1</name>
</geneLocation>
<evidence type="ECO:0000313" key="7">
    <source>
        <dbReference type="EMBL" id="AWU95473.1"/>
    </source>
</evidence>
<feature type="transmembrane region" description="Helical" evidence="6">
    <location>
        <begin position="388"/>
        <end position="405"/>
    </location>
</feature>
<evidence type="ECO:0000313" key="8">
    <source>
        <dbReference type="Proteomes" id="UP000249605"/>
    </source>
</evidence>
<dbReference type="KEGG" id="azm:DM194_14190"/>
<name>A0A2U9S9E3_9PROT</name>
<feature type="transmembrane region" description="Helical" evidence="6">
    <location>
        <begin position="167"/>
        <end position="187"/>
    </location>
</feature>
<dbReference type="Pfam" id="PF13440">
    <property type="entry name" value="Polysacc_synt_3"/>
    <property type="match status" value="1"/>
</dbReference>
<comment type="subcellular location">
    <subcellularLocation>
        <location evidence="1">Cell membrane</location>
        <topology evidence="1">Multi-pass membrane protein</topology>
    </subcellularLocation>
</comment>
<protein>
    <recommendedName>
        <fullName evidence="9">Lipopolysaccharide biosynthesis protein</fullName>
    </recommendedName>
</protein>
<evidence type="ECO:0000256" key="3">
    <source>
        <dbReference type="ARBA" id="ARBA00022692"/>
    </source>
</evidence>
<keyword evidence="2" id="KW-1003">Cell membrane</keyword>
<dbReference type="PANTHER" id="PTHR30250:SF28">
    <property type="entry name" value="POLYSACCHARIDE BIOSYNTHESIS PROTEIN"/>
    <property type="match status" value="1"/>
</dbReference>
<feature type="transmembrane region" description="Helical" evidence="6">
    <location>
        <begin position="193"/>
        <end position="211"/>
    </location>
</feature>
<dbReference type="AlphaFoldDB" id="A0A2U9S9E3"/>
<feature type="transmembrane region" description="Helical" evidence="6">
    <location>
        <begin position="411"/>
        <end position="433"/>
    </location>
</feature>
<feature type="transmembrane region" description="Helical" evidence="6">
    <location>
        <begin position="36"/>
        <end position="54"/>
    </location>
</feature>
<dbReference type="GO" id="GO:0005886">
    <property type="term" value="C:plasma membrane"/>
    <property type="evidence" value="ECO:0007669"/>
    <property type="project" value="UniProtKB-SubCell"/>
</dbReference>
<keyword evidence="3 6" id="KW-0812">Transmembrane</keyword>
<evidence type="ECO:0000256" key="1">
    <source>
        <dbReference type="ARBA" id="ARBA00004651"/>
    </source>
</evidence>
<feature type="transmembrane region" description="Helical" evidence="6">
    <location>
        <begin position="347"/>
        <end position="367"/>
    </location>
</feature>
<sequence length="455" mass="49052">MMRRIITPTKMPARLLEVFRGNGAFFGRVSGDVMRISGAIGLAQILAFAAAPLLTRLYGPEAFGHFAVLGALVNILLPLISLRYNWALPLPRDDVTAREILALCLVVTAASSAVVAALGMAAQQALAGWIAVTMTDIWLLTAALLITGLHEVMTGWLVRHQMFQQVAGVRFITLLGVVAGQIGFGAINPDASSLLMGLIGGYLLGFIRAAYQCRDALQESVRGIELGRLCRAALEYRRFPLLTTPSSIVSGISSQVPNLVLPSLYGMGMTGQWSLAQRVLWQPTAFIGQAVSQVFWGNAARLQWENPKRLWLLFVFFNAGLLAVMVPAVVVLWLPGDLFVWIFGPNWGQAGQFAAIIVLSSFVGLAAHGTESLHVYGLNHWMPGWETFRLVLVGGGLGLAWWLDLSAMGCVAALSLANIVADSSLLALNAVAIRRIRARAGRSDTGRMPVANPTR</sequence>
<reference evidence="7 8" key="1">
    <citation type="submission" date="2018-06" db="EMBL/GenBank/DDBJ databases">
        <title>Complete genome sequencing of Azospirillum sp. M2T2B2.</title>
        <authorList>
            <person name="Heo J."/>
            <person name="Kim S.-J."/>
            <person name="Kwon S.-W."/>
            <person name="Anandham R."/>
        </authorList>
    </citation>
    <scope>NUCLEOTIDE SEQUENCE [LARGE SCALE GENOMIC DNA]</scope>
    <source>
        <strain evidence="7 8">M2T2B2</strain>
        <plasmid evidence="7 8">unnamed1</plasmid>
    </source>
</reference>
<evidence type="ECO:0008006" key="9">
    <source>
        <dbReference type="Google" id="ProtNLM"/>
    </source>
</evidence>
<dbReference type="PANTHER" id="PTHR30250">
    <property type="entry name" value="PST FAMILY PREDICTED COLANIC ACID TRANSPORTER"/>
    <property type="match status" value="1"/>
</dbReference>